<reference evidence="6 7" key="1">
    <citation type="submission" date="2019-06" db="EMBL/GenBank/DDBJ databases">
        <title>WGS assembly of Gossypium darwinii.</title>
        <authorList>
            <person name="Chen Z.J."/>
            <person name="Sreedasyam A."/>
            <person name="Ando A."/>
            <person name="Song Q."/>
            <person name="De L."/>
            <person name="Hulse-Kemp A."/>
            <person name="Ding M."/>
            <person name="Ye W."/>
            <person name="Kirkbride R."/>
            <person name="Jenkins J."/>
            <person name="Plott C."/>
            <person name="Lovell J."/>
            <person name="Lin Y.-M."/>
            <person name="Vaughn R."/>
            <person name="Liu B."/>
            <person name="Li W."/>
            <person name="Simpson S."/>
            <person name="Scheffler B."/>
            <person name="Saski C."/>
            <person name="Grover C."/>
            <person name="Hu G."/>
            <person name="Conover J."/>
            <person name="Carlson J."/>
            <person name="Shu S."/>
            <person name="Boston L."/>
            <person name="Williams M."/>
            <person name="Peterson D."/>
            <person name="Mcgee K."/>
            <person name="Jones D."/>
            <person name="Wendel J."/>
            <person name="Stelly D."/>
            <person name="Grimwood J."/>
            <person name="Schmutz J."/>
        </authorList>
    </citation>
    <scope>NUCLEOTIDE SEQUENCE [LARGE SCALE GENOMIC DNA]</scope>
    <source>
        <strain evidence="6">1808015.09</strain>
    </source>
</reference>
<name>A0A5D2F5M6_GOSDA</name>
<dbReference type="AlphaFoldDB" id="A0A5D2F5M6"/>
<keyword evidence="4" id="KW-0150">Chloroplast</keyword>
<evidence type="ECO:0000313" key="6">
    <source>
        <dbReference type="EMBL" id="TYH01387.1"/>
    </source>
</evidence>
<dbReference type="InterPro" id="IPR022546">
    <property type="entry name" value="Uncharacterised_Ycf68"/>
</dbReference>
<comment type="subcellular location">
    <subcellularLocation>
        <location evidence="1">Plastid</location>
        <location evidence="1">Chloroplast</location>
    </subcellularLocation>
</comment>
<protein>
    <recommendedName>
        <fullName evidence="3">Uncharacterized protein ycf68</fullName>
    </recommendedName>
</protein>
<accession>A0A5D2F5M6</accession>
<keyword evidence="5" id="KW-0934">Plastid</keyword>
<dbReference type="EMBL" id="CM017696">
    <property type="protein sequence ID" value="TYH01387.1"/>
    <property type="molecule type" value="Genomic_DNA"/>
</dbReference>
<gene>
    <name evidence="6" type="ORF">ES288_A09G054000v1</name>
</gene>
<evidence type="ECO:0000313" key="7">
    <source>
        <dbReference type="Proteomes" id="UP000323506"/>
    </source>
</evidence>
<dbReference type="Proteomes" id="UP000323506">
    <property type="component" value="Chromosome A09"/>
</dbReference>
<dbReference type="Pfam" id="PF10839">
    <property type="entry name" value="DUF2647"/>
    <property type="match status" value="1"/>
</dbReference>
<evidence type="ECO:0000256" key="3">
    <source>
        <dbReference type="ARBA" id="ARBA00021456"/>
    </source>
</evidence>
<keyword evidence="7" id="KW-1185">Reference proteome</keyword>
<organism evidence="6 7">
    <name type="scientific">Gossypium darwinii</name>
    <name type="common">Darwin's cotton</name>
    <name type="synonym">Gossypium barbadense var. darwinii</name>
    <dbReference type="NCBI Taxonomy" id="34276"/>
    <lineage>
        <taxon>Eukaryota</taxon>
        <taxon>Viridiplantae</taxon>
        <taxon>Streptophyta</taxon>
        <taxon>Embryophyta</taxon>
        <taxon>Tracheophyta</taxon>
        <taxon>Spermatophyta</taxon>
        <taxon>Magnoliopsida</taxon>
        <taxon>eudicotyledons</taxon>
        <taxon>Gunneridae</taxon>
        <taxon>Pentapetalae</taxon>
        <taxon>rosids</taxon>
        <taxon>malvids</taxon>
        <taxon>Malvales</taxon>
        <taxon>Malvaceae</taxon>
        <taxon>Malvoideae</taxon>
        <taxon>Gossypium</taxon>
    </lineage>
</organism>
<dbReference type="PANTHER" id="PTHR34890">
    <property type="entry name" value="ORF16-LACZ FUSION PROTEIN-RELATED"/>
    <property type="match status" value="1"/>
</dbReference>
<evidence type="ECO:0000256" key="5">
    <source>
        <dbReference type="ARBA" id="ARBA00022640"/>
    </source>
</evidence>
<dbReference type="GO" id="GO:0009507">
    <property type="term" value="C:chloroplast"/>
    <property type="evidence" value="ECO:0007669"/>
    <property type="project" value="UniProtKB-SubCell"/>
</dbReference>
<sequence>MDSSMCLSVPDPKMWIIQGILAWRTSLFRIRVRFNVDQTFYSLVGYGRSGGDHHGSSLFDNQYIPYQCMDNFLLRKCLGSTLMRK</sequence>
<evidence type="ECO:0000256" key="4">
    <source>
        <dbReference type="ARBA" id="ARBA00022528"/>
    </source>
</evidence>
<evidence type="ECO:0000256" key="2">
    <source>
        <dbReference type="ARBA" id="ARBA00007638"/>
    </source>
</evidence>
<comment type="similarity">
    <text evidence="2">Belongs to the ycf68 family.</text>
</comment>
<proteinExistence type="inferred from homology"/>
<evidence type="ECO:0000256" key="1">
    <source>
        <dbReference type="ARBA" id="ARBA00004229"/>
    </source>
</evidence>